<keyword evidence="12" id="KW-1185">Reference proteome</keyword>
<dbReference type="Gene3D" id="3.40.50.10810">
    <property type="entry name" value="Tandem AAA-ATPase domain"/>
    <property type="match status" value="1"/>
</dbReference>
<dbReference type="InterPro" id="IPR031053">
    <property type="entry name" value="ALC1"/>
</dbReference>
<evidence type="ECO:0000256" key="3">
    <source>
        <dbReference type="ARBA" id="ARBA00022741"/>
    </source>
</evidence>
<dbReference type="PROSITE" id="PS51192">
    <property type="entry name" value="HELICASE_ATP_BIND_1"/>
    <property type="match status" value="1"/>
</dbReference>
<dbReference type="InterPro" id="IPR043472">
    <property type="entry name" value="Macro_dom-like"/>
</dbReference>
<dbReference type="EMBL" id="JASMQC010000001">
    <property type="protein sequence ID" value="KAK1948121.1"/>
    <property type="molecule type" value="Genomic_DNA"/>
</dbReference>
<dbReference type="CDD" id="cd18793">
    <property type="entry name" value="SF2_C_SNF"/>
    <property type="match status" value="1"/>
</dbReference>
<reference evidence="11" key="1">
    <citation type="submission" date="2023-08" db="EMBL/GenBank/DDBJ databases">
        <title>Reference Genome Resource for the Citrus Pathogen Phytophthora citrophthora.</title>
        <authorList>
            <person name="Moller H."/>
            <person name="Coetzee B."/>
            <person name="Rose L.J."/>
            <person name="Van Niekerk J.M."/>
        </authorList>
    </citation>
    <scope>NUCLEOTIDE SEQUENCE</scope>
    <source>
        <strain evidence="11">STE-U-9442</strain>
    </source>
</reference>
<evidence type="ECO:0000259" key="10">
    <source>
        <dbReference type="PROSITE" id="PS51194"/>
    </source>
</evidence>
<dbReference type="InterPro" id="IPR027417">
    <property type="entry name" value="P-loop_NTPase"/>
</dbReference>
<evidence type="ECO:0000256" key="6">
    <source>
        <dbReference type="ARBA" id="ARBA00023242"/>
    </source>
</evidence>
<dbReference type="InterPro" id="IPR001650">
    <property type="entry name" value="Helicase_C-like"/>
</dbReference>
<keyword evidence="6" id="KW-0539">Nucleus</keyword>
<evidence type="ECO:0000256" key="1">
    <source>
        <dbReference type="ARBA" id="ARBA00004123"/>
    </source>
</evidence>
<dbReference type="Gene3D" id="3.40.220.10">
    <property type="entry name" value="Leucine Aminopeptidase, subunit E, domain 1"/>
    <property type="match status" value="1"/>
</dbReference>
<dbReference type="GO" id="GO:0005524">
    <property type="term" value="F:ATP binding"/>
    <property type="evidence" value="ECO:0007669"/>
    <property type="project" value="UniProtKB-KW"/>
</dbReference>
<evidence type="ECO:0000256" key="5">
    <source>
        <dbReference type="ARBA" id="ARBA00022840"/>
    </source>
</evidence>
<dbReference type="SMART" id="SM00490">
    <property type="entry name" value="HELICc"/>
    <property type="match status" value="1"/>
</dbReference>
<dbReference type="Pfam" id="PF00176">
    <property type="entry name" value="SNF2-rel_dom"/>
    <property type="match status" value="1"/>
</dbReference>
<comment type="subcellular location">
    <subcellularLocation>
        <location evidence="1">Nucleus</location>
    </subcellularLocation>
</comment>
<organism evidence="11 12">
    <name type="scientific">Phytophthora citrophthora</name>
    <dbReference type="NCBI Taxonomy" id="4793"/>
    <lineage>
        <taxon>Eukaryota</taxon>
        <taxon>Sar</taxon>
        <taxon>Stramenopiles</taxon>
        <taxon>Oomycota</taxon>
        <taxon>Peronosporomycetes</taxon>
        <taxon>Peronosporales</taxon>
        <taxon>Peronosporaceae</taxon>
        <taxon>Phytophthora</taxon>
    </lineage>
</organism>
<dbReference type="GO" id="GO:0006338">
    <property type="term" value="P:chromatin remodeling"/>
    <property type="evidence" value="ECO:0007669"/>
    <property type="project" value="InterPro"/>
</dbReference>
<keyword evidence="8" id="KW-1133">Transmembrane helix</keyword>
<feature type="compositionally biased region" description="Acidic residues" evidence="7">
    <location>
        <begin position="725"/>
        <end position="737"/>
    </location>
</feature>
<dbReference type="PANTHER" id="PTHR47157">
    <property type="entry name" value="CHROMODOMAIN-HELICASE-DNA-BINDING PROTEIN 1-LIKE"/>
    <property type="match status" value="1"/>
</dbReference>
<keyword evidence="3" id="KW-0547">Nucleotide-binding</keyword>
<dbReference type="Pfam" id="PF00271">
    <property type="entry name" value="Helicase_C"/>
    <property type="match status" value="1"/>
</dbReference>
<evidence type="ECO:0000256" key="7">
    <source>
        <dbReference type="SAM" id="MobiDB-lite"/>
    </source>
</evidence>
<dbReference type="CDD" id="cd17919">
    <property type="entry name" value="DEXHc_Snf"/>
    <property type="match status" value="1"/>
</dbReference>
<dbReference type="InterPro" id="IPR038718">
    <property type="entry name" value="SNF2-like_sf"/>
</dbReference>
<proteinExistence type="inferred from homology"/>
<dbReference type="PROSITE" id="PS51194">
    <property type="entry name" value="HELICASE_CTER"/>
    <property type="match status" value="1"/>
</dbReference>
<evidence type="ECO:0000313" key="12">
    <source>
        <dbReference type="Proteomes" id="UP001259832"/>
    </source>
</evidence>
<keyword evidence="4" id="KW-0378">Hydrolase</keyword>
<feature type="domain" description="Helicase C-terminal" evidence="10">
    <location>
        <begin position="439"/>
        <end position="593"/>
    </location>
</feature>
<dbReference type="PANTHER" id="PTHR47157:SF1">
    <property type="entry name" value="CHROMODOMAIN-HELICASE-DNA-BINDING PROTEIN 1-LIKE"/>
    <property type="match status" value="1"/>
</dbReference>
<gene>
    <name evidence="11" type="ORF">P3T76_000411</name>
</gene>
<dbReference type="SUPFAM" id="SSF52949">
    <property type="entry name" value="Macro domain-like"/>
    <property type="match status" value="1"/>
</dbReference>
<keyword evidence="8" id="KW-0812">Transmembrane</keyword>
<dbReference type="Proteomes" id="UP001259832">
    <property type="component" value="Unassembled WGS sequence"/>
</dbReference>
<protein>
    <submittedName>
        <fullName evidence="11">Chromodomain-helicase-DNA-binding protein 1-like</fullName>
    </submittedName>
</protein>
<feature type="transmembrane region" description="Helical" evidence="8">
    <location>
        <begin position="16"/>
        <end position="37"/>
    </location>
</feature>
<dbReference type="GO" id="GO:0006281">
    <property type="term" value="P:DNA repair"/>
    <property type="evidence" value="ECO:0007669"/>
    <property type="project" value="InterPro"/>
</dbReference>
<accession>A0AAD9H1Z7</accession>
<dbReference type="InterPro" id="IPR000330">
    <property type="entry name" value="SNF2_N"/>
</dbReference>
<dbReference type="SUPFAM" id="SSF52540">
    <property type="entry name" value="P-loop containing nucleoside triphosphate hydrolases"/>
    <property type="match status" value="2"/>
</dbReference>
<dbReference type="GO" id="GO:0016787">
    <property type="term" value="F:hydrolase activity"/>
    <property type="evidence" value="ECO:0007669"/>
    <property type="project" value="UniProtKB-KW"/>
</dbReference>
<dbReference type="InterPro" id="IPR014001">
    <property type="entry name" value="Helicase_ATP-bd"/>
</dbReference>
<evidence type="ECO:0000256" key="2">
    <source>
        <dbReference type="ARBA" id="ARBA00007025"/>
    </source>
</evidence>
<keyword evidence="8" id="KW-0472">Membrane</keyword>
<dbReference type="InterPro" id="IPR049730">
    <property type="entry name" value="SNF2/RAD54-like_C"/>
</dbReference>
<dbReference type="GO" id="GO:0005634">
    <property type="term" value="C:nucleus"/>
    <property type="evidence" value="ECO:0007669"/>
    <property type="project" value="UniProtKB-SubCell"/>
</dbReference>
<dbReference type="SMART" id="SM00487">
    <property type="entry name" value="DEXDc"/>
    <property type="match status" value="1"/>
</dbReference>
<evidence type="ECO:0000259" key="9">
    <source>
        <dbReference type="PROSITE" id="PS51192"/>
    </source>
</evidence>
<feature type="transmembrane region" description="Helical" evidence="8">
    <location>
        <begin position="49"/>
        <end position="70"/>
    </location>
</feature>
<feature type="region of interest" description="Disordered" evidence="7">
    <location>
        <begin position="715"/>
        <end position="751"/>
    </location>
</feature>
<dbReference type="AlphaFoldDB" id="A0AAD9H1Z7"/>
<comment type="caution">
    <text evidence="11">The sequence shown here is derived from an EMBL/GenBank/DDBJ whole genome shotgun (WGS) entry which is preliminary data.</text>
</comment>
<dbReference type="Gene3D" id="3.40.50.300">
    <property type="entry name" value="P-loop containing nucleotide triphosphate hydrolases"/>
    <property type="match status" value="1"/>
</dbReference>
<comment type="similarity">
    <text evidence="2">Belongs to the SNF2/RAD54 helicase family.</text>
</comment>
<keyword evidence="5" id="KW-0067">ATP-binding</keyword>
<sequence>MEGSLRTYLTNQPPPWIPSLLLSVAFSPFPSAYIAVVRSLHALFRYERSAGMFMSMPSICMPSFAADFALTSKMDKLVLKLEQHGQQPTPLADRVKTQPALLENVTMHDYQLTGLQWLLRKHEQGLNPILGDEMGLGKTLQVIAFITALVAANQDQKKEDGDRFLVVAPLSVLPNWMEQFEQFAPSISTVMYIGPAKDREATQRTIEKSPPDQPVVVVTSYEMLLFDHDFFHKTMWEVVVMDEGHRLKNPKGQLHGIVSTRLRSKHMVILTGTPIQNDLQELFALLSILNPSLFNDQKLFETTFRDYFSAKVQRLDEDQQMKSKRLNKVEELMRRLLAPLLLLRTVQDVQGAFTLPPLSEMVVHTPMSAMQRAYYKEVIAKNSEVLNGAAKAQGGRVPLINILPQLRKACNHPYLFPGAEPEPFEEGSHLYENSGKLFVLHQILPRLKQDGHRVLLFSQSPPFLDIIQDFLTLESFAYERIDGSVRGKERWQCIERFRNDPETFVFLISTRAGGLGLNLQSADTVIFVDSDYNPQTDLQAIARAYRLGQTKPIHVIKFLCANTVEESIYRRTLKKIRMADRIRNLARRTDDDGGETDEDSSKTLLDMIQFGLHRLMQGAAGEDEDAPMKPLEEGYIQHILARKSVDRAEEIASSGDDEVSLVKNDKLLESGGDFQEENMYYFEGEDYTKNVSTKEQDAEILQKFCQDAAGSIKRQTKVSRKKYEQDEDEEEDEDEEQTTLNEAEQARKREERRQKALEKKLAQWKINNYTSAVINAVNPGDVSVQSSPLSSNGRDGSTNSGRLLYKSGDASQPPLNFLRPKPHIIVHCVDNSGVWCPRGFFRSLSSLSPTIQKQYESAGRNGDLKLGSAHLIRLPSQAATSIDGYVCLLVVQGFNGKKKQRGRNGAGTVKIVRQGKSSTFRLNALETALQALAYRALELGATVHLPRIGYGTPNFNWYAVERLLARNLRDVGVESTIYYYSRRTQS</sequence>
<evidence type="ECO:0000256" key="8">
    <source>
        <dbReference type="SAM" id="Phobius"/>
    </source>
</evidence>
<evidence type="ECO:0000256" key="4">
    <source>
        <dbReference type="ARBA" id="ARBA00022801"/>
    </source>
</evidence>
<feature type="domain" description="Helicase ATP-binding" evidence="9">
    <location>
        <begin position="119"/>
        <end position="292"/>
    </location>
</feature>
<evidence type="ECO:0000313" key="11">
    <source>
        <dbReference type="EMBL" id="KAK1948121.1"/>
    </source>
</evidence>
<name>A0AAD9H1Z7_9STRA</name>
<dbReference type="GO" id="GO:0003678">
    <property type="term" value="F:DNA helicase activity"/>
    <property type="evidence" value="ECO:0007669"/>
    <property type="project" value="InterPro"/>
</dbReference>